<dbReference type="SUPFAM" id="SSF56784">
    <property type="entry name" value="HAD-like"/>
    <property type="match status" value="1"/>
</dbReference>
<dbReference type="NCBIfam" id="TIGR01670">
    <property type="entry name" value="KdsC-phosphatas"/>
    <property type="match status" value="1"/>
</dbReference>
<evidence type="ECO:0000256" key="7">
    <source>
        <dbReference type="ARBA" id="ARBA00022723"/>
    </source>
</evidence>
<dbReference type="Gene3D" id="3.40.50.1000">
    <property type="entry name" value="HAD superfamily/HAD-like"/>
    <property type="match status" value="1"/>
</dbReference>
<gene>
    <name evidence="13" type="primary">kdsC</name>
    <name evidence="13" type="ORF">ACFFLH_04940</name>
</gene>
<comment type="cofactor">
    <cofactor evidence="2 12">
        <name>Mg(2+)</name>
        <dbReference type="ChEBI" id="CHEBI:18420"/>
    </cofactor>
</comment>
<dbReference type="SFLD" id="SFLDF00036">
    <property type="entry name" value="deoxy-d-mannose-octulosonate_8"/>
    <property type="match status" value="1"/>
</dbReference>
<comment type="catalytic activity">
    <reaction evidence="1 12">
        <text>3-deoxy-alpha-D-manno-2-octulosonate-8-phosphate + H2O = 3-deoxy-alpha-D-manno-oct-2-ulosonate + phosphate</text>
        <dbReference type="Rhea" id="RHEA:11500"/>
        <dbReference type="ChEBI" id="CHEBI:15377"/>
        <dbReference type="ChEBI" id="CHEBI:43474"/>
        <dbReference type="ChEBI" id="CHEBI:85985"/>
        <dbReference type="ChEBI" id="CHEBI:85986"/>
        <dbReference type="EC" id="3.1.3.45"/>
    </reaction>
</comment>
<comment type="subunit">
    <text evidence="4 12">Homotetramer.</text>
</comment>
<evidence type="ECO:0000256" key="2">
    <source>
        <dbReference type="ARBA" id="ARBA00001946"/>
    </source>
</evidence>
<dbReference type="SFLD" id="SFLDG01138">
    <property type="entry name" value="C1.6.2:_Deoxy-d-mannose-octulo"/>
    <property type="match status" value="1"/>
</dbReference>
<comment type="similarity">
    <text evidence="3 12">Belongs to the KdsC family.</text>
</comment>
<evidence type="ECO:0000256" key="3">
    <source>
        <dbReference type="ARBA" id="ARBA00005893"/>
    </source>
</evidence>
<keyword evidence="14" id="KW-1185">Reference proteome</keyword>
<dbReference type="SFLD" id="SFLDS00003">
    <property type="entry name" value="Haloacid_Dehalogenase"/>
    <property type="match status" value="1"/>
</dbReference>
<evidence type="ECO:0000313" key="14">
    <source>
        <dbReference type="Proteomes" id="UP001589628"/>
    </source>
</evidence>
<dbReference type="Proteomes" id="UP001589628">
    <property type="component" value="Unassembled WGS sequence"/>
</dbReference>
<dbReference type="GO" id="GO:0019143">
    <property type="term" value="F:3-deoxy-manno-octulosonate-8-phosphatase activity"/>
    <property type="evidence" value="ECO:0007669"/>
    <property type="project" value="UniProtKB-EC"/>
</dbReference>
<dbReference type="CDD" id="cd01630">
    <property type="entry name" value="HAD_KDO-like"/>
    <property type="match status" value="1"/>
</dbReference>
<dbReference type="EMBL" id="JBHLZN010000001">
    <property type="protein sequence ID" value="MFB9885753.1"/>
    <property type="molecule type" value="Genomic_DNA"/>
</dbReference>
<evidence type="ECO:0000256" key="9">
    <source>
        <dbReference type="ARBA" id="ARBA00022842"/>
    </source>
</evidence>
<dbReference type="InterPro" id="IPR036412">
    <property type="entry name" value="HAD-like_sf"/>
</dbReference>
<dbReference type="InterPro" id="IPR023214">
    <property type="entry name" value="HAD_sf"/>
</dbReference>
<dbReference type="InterPro" id="IPR010023">
    <property type="entry name" value="KdsC_fam"/>
</dbReference>
<dbReference type="NCBIfam" id="NF007019">
    <property type="entry name" value="PRK09484.1"/>
    <property type="match status" value="1"/>
</dbReference>
<evidence type="ECO:0000256" key="11">
    <source>
        <dbReference type="ARBA" id="ARBA00031051"/>
    </source>
</evidence>
<evidence type="ECO:0000256" key="8">
    <source>
        <dbReference type="ARBA" id="ARBA00022801"/>
    </source>
</evidence>
<dbReference type="InterPro" id="IPR050793">
    <property type="entry name" value="CMP-NeuNAc_synthase"/>
</dbReference>
<dbReference type="EC" id="3.1.3.45" evidence="5 12"/>
<dbReference type="InterPro" id="IPR006549">
    <property type="entry name" value="HAD-SF_hydro_IIIA"/>
</dbReference>
<keyword evidence="10 12" id="KW-0448">Lipopolysaccharide biosynthesis</keyword>
<evidence type="ECO:0000256" key="10">
    <source>
        <dbReference type="ARBA" id="ARBA00022985"/>
    </source>
</evidence>
<proteinExistence type="inferred from homology"/>
<keyword evidence="9 12" id="KW-0460">Magnesium</keyword>
<evidence type="ECO:0000256" key="1">
    <source>
        <dbReference type="ARBA" id="ARBA00000898"/>
    </source>
</evidence>
<evidence type="ECO:0000256" key="6">
    <source>
        <dbReference type="ARBA" id="ARBA00020092"/>
    </source>
</evidence>
<comment type="function">
    <text evidence="12">Catalyzes the hydrolysis of 3-deoxy-D-manno-octulosonate 8-phosphate (KDO 8-P) to 3-deoxy-D-manno-octulosonate (KDO) and inorganic phosphate.</text>
</comment>
<evidence type="ECO:0000256" key="5">
    <source>
        <dbReference type="ARBA" id="ARBA00013066"/>
    </source>
</evidence>
<reference evidence="13 14" key="1">
    <citation type="submission" date="2024-09" db="EMBL/GenBank/DDBJ databases">
        <authorList>
            <person name="Sun Q."/>
            <person name="Mori K."/>
        </authorList>
    </citation>
    <scope>NUCLEOTIDE SEQUENCE [LARGE SCALE GENOMIC DNA]</scope>
    <source>
        <strain evidence="13 14">ATCC 51285</strain>
    </source>
</reference>
<dbReference type="Pfam" id="PF08282">
    <property type="entry name" value="Hydrolase_3"/>
    <property type="match status" value="1"/>
</dbReference>
<evidence type="ECO:0000256" key="12">
    <source>
        <dbReference type="PIRNR" id="PIRNR006118"/>
    </source>
</evidence>
<sequence>MSIPDNALRERASRIKLLIMDVDGVLTDGSLYFTDEGHELKAFNSLDGHGIKMLHQAGIATAIITGRRSALVAKRAKDLGIPHLFQAREDKLNALEELLEDLQISLDEIAYIGDDWPDLPIICRVGLGVTVPNAAPALLEHAHCCTQRQGGRGAVRELCELILAAQDKLNASLAPYLE</sequence>
<dbReference type="PANTHER" id="PTHR21485:SF6">
    <property type="entry name" value="N-ACYLNEURAMINATE CYTIDYLYLTRANSFERASE-RELATED"/>
    <property type="match status" value="1"/>
</dbReference>
<organism evidence="13 14">
    <name type="scientific">Balneatrix alpica</name>
    <dbReference type="NCBI Taxonomy" id="75684"/>
    <lineage>
        <taxon>Bacteria</taxon>
        <taxon>Pseudomonadati</taxon>
        <taxon>Pseudomonadota</taxon>
        <taxon>Gammaproteobacteria</taxon>
        <taxon>Oceanospirillales</taxon>
        <taxon>Balneatrichaceae</taxon>
        <taxon>Balneatrix</taxon>
    </lineage>
</organism>
<dbReference type="PANTHER" id="PTHR21485">
    <property type="entry name" value="HAD SUPERFAMILY MEMBERS CMAS AND KDSC"/>
    <property type="match status" value="1"/>
</dbReference>
<dbReference type="RefSeq" id="WP_027313820.1">
    <property type="nucleotide sequence ID" value="NZ_JBHLZN010000001.1"/>
</dbReference>
<accession>A0ABV5Z915</accession>
<name>A0ABV5Z915_9GAMM</name>
<evidence type="ECO:0000256" key="4">
    <source>
        <dbReference type="ARBA" id="ARBA00011881"/>
    </source>
</evidence>
<protein>
    <recommendedName>
        <fullName evidence="6 12">3-deoxy-D-manno-octulosonate 8-phosphate phosphatase KdsC</fullName>
        <ecNumber evidence="5 12">3.1.3.45</ecNumber>
    </recommendedName>
    <alternativeName>
        <fullName evidence="11 12">KDO 8-P phosphatase</fullName>
    </alternativeName>
</protein>
<evidence type="ECO:0000313" key="13">
    <source>
        <dbReference type="EMBL" id="MFB9885753.1"/>
    </source>
</evidence>
<dbReference type="SFLD" id="SFLDG01136">
    <property type="entry name" value="C1.6:_Phosphoserine_Phosphatas"/>
    <property type="match status" value="1"/>
</dbReference>
<dbReference type="NCBIfam" id="TIGR01662">
    <property type="entry name" value="HAD-SF-IIIA"/>
    <property type="match status" value="1"/>
</dbReference>
<keyword evidence="7 12" id="KW-0479">Metal-binding</keyword>
<keyword evidence="8 12" id="KW-0378">Hydrolase</keyword>
<comment type="caution">
    <text evidence="13">The sequence shown here is derived from an EMBL/GenBank/DDBJ whole genome shotgun (WGS) entry which is preliminary data.</text>
</comment>
<dbReference type="PIRSF" id="PIRSF006118">
    <property type="entry name" value="KDO8-P_Ptase"/>
    <property type="match status" value="1"/>
</dbReference>